<organism evidence="1 2">
    <name type="scientific">Rosa chinensis</name>
    <name type="common">China rose</name>
    <dbReference type="NCBI Taxonomy" id="74649"/>
    <lineage>
        <taxon>Eukaryota</taxon>
        <taxon>Viridiplantae</taxon>
        <taxon>Streptophyta</taxon>
        <taxon>Embryophyta</taxon>
        <taxon>Tracheophyta</taxon>
        <taxon>Spermatophyta</taxon>
        <taxon>Magnoliopsida</taxon>
        <taxon>eudicotyledons</taxon>
        <taxon>Gunneridae</taxon>
        <taxon>Pentapetalae</taxon>
        <taxon>rosids</taxon>
        <taxon>fabids</taxon>
        <taxon>Rosales</taxon>
        <taxon>Rosaceae</taxon>
        <taxon>Rosoideae</taxon>
        <taxon>Rosoideae incertae sedis</taxon>
        <taxon>Rosa</taxon>
    </lineage>
</organism>
<name>A0A2P6QRX4_ROSCH</name>
<gene>
    <name evidence="1" type="ORF">RchiOBHm_Chr4g0396711</name>
</gene>
<protein>
    <submittedName>
        <fullName evidence="1">Uncharacterized protein</fullName>
    </submittedName>
</protein>
<proteinExistence type="predicted"/>
<dbReference type="Proteomes" id="UP000238479">
    <property type="component" value="Chromosome 4"/>
</dbReference>
<keyword evidence="2" id="KW-1185">Reference proteome</keyword>
<sequence length="81" mass="9375">MRGSQISWRELVRVSMVEEILGSGVEGLMIRDQGCKFQWSRTRRLVVDEDEGTCLFRERRRHEKEIVLDGILSGRLGVGKK</sequence>
<accession>A0A2P6QRX4</accession>
<dbReference type="EMBL" id="PDCK01000042">
    <property type="protein sequence ID" value="PRQ36908.1"/>
    <property type="molecule type" value="Genomic_DNA"/>
</dbReference>
<reference evidence="1 2" key="1">
    <citation type="journal article" date="2018" name="Nat. Genet.">
        <title>The Rosa genome provides new insights in the design of modern roses.</title>
        <authorList>
            <person name="Bendahmane M."/>
        </authorList>
    </citation>
    <scope>NUCLEOTIDE SEQUENCE [LARGE SCALE GENOMIC DNA]</scope>
    <source>
        <strain evidence="2">cv. Old Blush</strain>
    </source>
</reference>
<dbReference type="Gramene" id="PRQ36908">
    <property type="protein sequence ID" value="PRQ36908"/>
    <property type="gene ID" value="RchiOBHm_Chr4g0396711"/>
</dbReference>
<evidence type="ECO:0000313" key="1">
    <source>
        <dbReference type="EMBL" id="PRQ36908.1"/>
    </source>
</evidence>
<dbReference type="AlphaFoldDB" id="A0A2P6QRX4"/>
<evidence type="ECO:0000313" key="2">
    <source>
        <dbReference type="Proteomes" id="UP000238479"/>
    </source>
</evidence>
<comment type="caution">
    <text evidence="1">The sequence shown here is derived from an EMBL/GenBank/DDBJ whole genome shotgun (WGS) entry which is preliminary data.</text>
</comment>